<feature type="domain" description="PIN" evidence="9">
    <location>
        <begin position="1"/>
        <end position="121"/>
    </location>
</feature>
<comment type="cofactor">
    <cofactor evidence="1 8">
        <name>Mg(2+)</name>
        <dbReference type="ChEBI" id="CHEBI:18420"/>
    </cofactor>
</comment>
<organism evidence="10 11">
    <name type="scientific">Halorutilus salinus</name>
    <dbReference type="NCBI Taxonomy" id="2487751"/>
    <lineage>
        <taxon>Archaea</taxon>
        <taxon>Methanobacteriati</taxon>
        <taxon>Methanobacteriota</taxon>
        <taxon>Stenosarchaea group</taxon>
        <taxon>Halobacteria</taxon>
        <taxon>Halorutilales</taxon>
        <taxon>Halorutilaceae</taxon>
        <taxon>Halorutilus</taxon>
    </lineage>
</organism>
<evidence type="ECO:0000256" key="5">
    <source>
        <dbReference type="ARBA" id="ARBA00022801"/>
    </source>
</evidence>
<comment type="similarity">
    <text evidence="7 8">Belongs to the PINc/VapC protein family.</text>
</comment>
<dbReference type="GO" id="GO:0090729">
    <property type="term" value="F:toxin activity"/>
    <property type="evidence" value="ECO:0007669"/>
    <property type="project" value="UniProtKB-KW"/>
</dbReference>
<sequence length="130" mass="14113">MILDTSFLIDVQNGVDAATEKAREIESSGRPRRVPHVVLYELYIGVGKGVQTDENRERIESVVPSLPLEPTTPSIARRAGKIEGELQREDGAIGTVDALVAATTLEYDEPLVTADTDDFGTVPGLEVETY</sequence>
<evidence type="ECO:0000313" key="10">
    <source>
        <dbReference type="EMBL" id="MCX2819086.1"/>
    </source>
</evidence>
<protein>
    <recommendedName>
        <fullName evidence="8">Ribonuclease VapC</fullName>
        <shortName evidence="8">RNase VapC</shortName>
        <ecNumber evidence="8">3.1.-.-</ecNumber>
    </recommendedName>
    <alternativeName>
        <fullName evidence="8">Putative toxin VapC</fullName>
    </alternativeName>
</protein>
<comment type="function">
    <text evidence="8">Toxic component of a toxin-antitoxin (TA) system. An RNase.</text>
</comment>
<dbReference type="GO" id="GO:0004540">
    <property type="term" value="F:RNA nuclease activity"/>
    <property type="evidence" value="ECO:0007669"/>
    <property type="project" value="InterPro"/>
</dbReference>
<name>A0A9Q4C4N7_9EURY</name>
<dbReference type="AlphaFoldDB" id="A0A9Q4C4N7"/>
<keyword evidence="8" id="KW-0800">Toxin</keyword>
<dbReference type="GO" id="GO:0000287">
    <property type="term" value="F:magnesium ion binding"/>
    <property type="evidence" value="ECO:0007669"/>
    <property type="project" value="UniProtKB-UniRule"/>
</dbReference>
<dbReference type="EMBL" id="RKLV01000006">
    <property type="protein sequence ID" value="MCX2819086.1"/>
    <property type="molecule type" value="Genomic_DNA"/>
</dbReference>
<keyword evidence="6 8" id="KW-0460">Magnesium</keyword>
<accession>A0A9Q4C4N7</accession>
<feature type="binding site" evidence="8">
    <location>
        <position position="97"/>
    </location>
    <ligand>
        <name>Mg(2+)</name>
        <dbReference type="ChEBI" id="CHEBI:18420"/>
    </ligand>
</feature>
<dbReference type="Pfam" id="PF01850">
    <property type="entry name" value="PIN"/>
    <property type="match status" value="1"/>
</dbReference>
<dbReference type="EC" id="3.1.-.-" evidence="8"/>
<keyword evidence="4 8" id="KW-0479">Metal-binding</keyword>
<dbReference type="PANTHER" id="PTHR33653">
    <property type="entry name" value="RIBONUCLEASE VAPC2"/>
    <property type="match status" value="1"/>
</dbReference>
<dbReference type="InterPro" id="IPR002716">
    <property type="entry name" value="PIN_dom"/>
</dbReference>
<evidence type="ECO:0000256" key="8">
    <source>
        <dbReference type="HAMAP-Rule" id="MF_00265"/>
    </source>
</evidence>
<reference evidence="10" key="1">
    <citation type="submission" date="2022-09" db="EMBL/GenBank/DDBJ databases">
        <title>Haloadaptaus new haloarchaeum isolated from saline soil.</title>
        <authorList>
            <person name="Duran-Viseras A."/>
            <person name="Sanchez-Porro C."/>
            <person name="Ventosa A."/>
        </authorList>
    </citation>
    <scope>NUCLEOTIDE SEQUENCE</scope>
    <source>
        <strain evidence="10">F3-133</strain>
    </source>
</reference>
<dbReference type="InterPro" id="IPR022907">
    <property type="entry name" value="VapC_family"/>
</dbReference>
<keyword evidence="3 8" id="KW-0540">Nuclease</keyword>
<dbReference type="InterPro" id="IPR029060">
    <property type="entry name" value="PIN-like_dom_sf"/>
</dbReference>
<dbReference type="InterPro" id="IPR050556">
    <property type="entry name" value="Type_II_TA_system_RNase"/>
</dbReference>
<dbReference type="HAMAP" id="MF_00265">
    <property type="entry name" value="VapC_Nob1"/>
    <property type="match status" value="1"/>
</dbReference>
<dbReference type="RefSeq" id="WP_266087058.1">
    <property type="nucleotide sequence ID" value="NZ_RKLV01000006.1"/>
</dbReference>
<evidence type="ECO:0000256" key="7">
    <source>
        <dbReference type="ARBA" id="ARBA00038093"/>
    </source>
</evidence>
<feature type="binding site" evidence="8">
    <location>
        <position position="4"/>
    </location>
    <ligand>
        <name>Mg(2+)</name>
        <dbReference type="ChEBI" id="CHEBI:18420"/>
    </ligand>
</feature>
<evidence type="ECO:0000256" key="2">
    <source>
        <dbReference type="ARBA" id="ARBA00022649"/>
    </source>
</evidence>
<evidence type="ECO:0000256" key="6">
    <source>
        <dbReference type="ARBA" id="ARBA00022842"/>
    </source>
</evidence>
<comment type="caution">
    <text evidence="10">The sequence shown here is derived from an EMBL/GenBank/DDBJ whole genome shotgun (WGS) entry which is preliminary data.</text>
</comment>
<gene>
    <name evidence="8" type="primary">vapC</name>
    <name evidence="10" type="ORF">EGH25_06940</name>
</gene>
<proteinExistence type="inferred from homology"/>
<dbReference type="GO" id="GO:0016787">
    <property type="term" value="F:hydrolase activity"/>
    <property type="evidence" value="ECO:0007669"/>
    <property type="project" value="UniProtKB-KW"/>
</dbReference>
<dbReference type="Proteomes" id="UP001149411">
    <property type="component" value="Unassembled WGS sequence"/>
</dbReference>
<keyword evidence="2 8" id="KW-1277">Toxin-antitoxin system</keyword>
<dbReference type="Gene3D" id="3.40.50.1010">
    <property type="entry name" value="5'-nuclease"/>
    <property type="match status" value="1"/>
</dbReference>
<evidence type="ECO:0000259" key="9">
    <source>
        <dbReference type="Pfam" id="PF01850"/>
    </source>
</evidence>
<evidence type="ECO:0000256" key="1">
    <source>
        <dbReference type="ARBA" id="ARBA00001946"/>
    </source>
</evidence>
<evidence type="ECO:0000256" key="4">
    <source>
        <dbReference type="ARBA" id="ARBA00022723"/>
    </source>
</evidence>
<evidence type="ECO:0000313" key="11">
    <source>
        <dbReference type="Proteomes" id="UP001149411"/>
    </source>
</evidence>
<keyword evidence="11" id="KW-1185">Reference proteome</keyword>
<dbReference type="PANTHER" id="PTHR33653:SF1">
    <property type="entry name" value="RIBONUCLEASE VAPC2"/>
    <property type="match status" value="1"/>
</dbReference>
<evidence type="ECO:0000256" key="3">
    <source>
        <dbReference type="ARBA" id="ARBA00022722"/>
    </source>
</evidence>
<dbReference type="SUPFAM" id="SSF88723">
    <property type="entry name" value="PIN domain-like"/>
    <property type="match status" value="1"/>
</dbReference>
<keyword evidence="5 8" id="KW-0378">Hydrolase</keyword>